<evidence type="ECO:0000313" key="2">
    <source>
        <dbReference type="EMBL" id="KKL12591.1"/>
    </source>
</evidence>
<name>A0A0F9D442_9ZZZZ</name>
<protein>
    <submittedName>
        <fullName evidence="2">Uncharacterized protein</fullName>
    </submittedName>
</protein>
<evidence type="ECO:0000256" key="1">
    <source>
        <dbReference type="SAM" id="MobiDB-lite"/>
    </source>
</evidence>
<feature type="region of interest" description="Disordered" evidence="1">
    <location>
        <begin position="86"/>
        <end position="111"/>
    </location>
</feature>
<accession>A0A0F9D442</accession>
<dbReference type="EMBL" id="LAZR01041196">
    <property type="protein sequence ID" value="KKL12591.1"/>
    <property type="molecule type" value="Genomic_DNA"/>
</dbReference>
<gene>
    <name evidence="2" type="ORF">LCGC14_2534250</name>
</gene>
<proteinExistence type="predicted"/>
<comment type="caution">
    <text evidence="2">The sequence shown here is derived from an EMBL/GenBank/DDBJ whole genome shotgun (WGS) entry which is preliminary data.</text>
</comment>
<reference evidence="2" key="1">
    <citation type="journal article" date="2015" name="Nature">
        <title>Complex archaea that bridge the gap between prokaryotes and eukaryotes.</title>
        <authorList>
            <person name="Spang A."/>
            <person name="Saw J.H."/>
            <person name="Jorgensen S.L."/>
            <person name="Zaremba-Niedzwiedzka K."/>
            <person name="Martijn J."/>
            <person name="Lind A.E."/>
            <person name="van Eijk R."/>
            <person name="Schleper C."/>
            <person name="Guy L."/>
            <person name="Ettema T.J."/>
        </authorList>
    </citation>
    <scope>NUCLEOTIDE SEQUENCE</scope>
</reference>
<sequence length="111" mass="12395">MNLIPDIEIGKKYLLRYRPYERICPHCKALLGTTVPPFEKVVTVIAGPPGHFVCGICDQPIGDAEGYYLLNITAPSGRPFAVPYTQLEEIEEEQDETKGHQEYPSTQDTGD</sequence>
<dbReference type="AlphaFoldDB" id="A0A0F9D442"/>
<organism evidence="2">
    <name type="scientific">marine sediment metagenome</name>
    <dbReference type="NCBI Taxonomy" id="412755"/>
    <lineage>
        <taxon>unclassified sequences</taxon>
        <taxon>metagenomes</taxon>
        <taxon>ecological metagenomes</taxon>
    </lineage>
</organism>